<protein>
    <submittedName>
        <fullName evidence="1">Uncharacterized protein</fullName>
    </submittedName>
</protein>
<reference evidence="1 2" key="1">
    <citation type="journal article" date="2019" name="Int. J. Syst. Evol. Microbiol.">
        <title>The Global Catalogue of Microorganisms (GCM) 10K type strain sequencing project: providing services to taxonomists for standard genome sequencing and annotation.</title>
        <authorList>
            <consortium name="The Broad Institute Genomics Platform"/>
            <consortium name="The Broad Institute Genome Sequencing Center for Infectious Disease"/>
            <person name="Wu L."/>
            <person name="Ma J."/>
        </authorList>
    </citation>
    <scope>NUCLEOTIDE SEQUENCE [LARGE SCALE GENOMIC DNA]</scope>
    <source>
        <strain evidence="1 2">JCM 11445</strain>
    </source>
</reference>
<sequence length="61" mass="7030">MVDDWSTMTRHAHPVRYIRPLVEHALDCLGALRRDEGAPPPDEAFTQLKELREAQYVSRIA</sequence>
<comment type="caution">
    <text evidence="1">The sequence shown here is derived from an EMBL/GenBank/DDBJ whole genome shotgun (WGS) entry which is preliminary data.</text>
</comment>
<keyword evidence="2" id="KW-1185">Reference proteome</keyword>
<dbReference type="Proteomes" id="UP001500033">
    <property type="component" value="Unassembled WGS sequence"/>
</dbReference>
<proteinExistence type="predicted"/>
<dbReference type="EMBL" id="BAAAIE010000179">
    <property type="protein sequence ID" value="GAA1003614.1"/>
    <property type="molecule type" value="Genomic_DNA"/>
</dbReference>
<accession>A0ABN1SSH1</accession>
<organism evidence="1 2">
    <name type="scientific">Streptomyces rhizosphaericus</name>
    <dbReference type="NCBI Taxonomy" id="114699"/>
    <lineage>
        <taxon>Bacteria</taxon>
        <taxon>Bacillati</taxon>
        <taxon>Actinomycetota</taxon>
        <taxon>Actinomycetes</taxon>
        <taxon>Kitasatosporales</taxon>
        <taxon>Streptomycetaceae</taxon>
        <taxon>Streptomyces</taxon>
        <taxon>Streptomyces violaceusniger group</taxon>
    </lineage>
</organism>
<name>A0ABN1SSH1_9ACTN</name>
<gene>
    <name evidence="1" type="ORF">GCM10009576_096830</name>
</gene>
<evidence type="ECO:0000313" key="2">
    <source>
        <dbReference type="Proteomes" id="UP001500033"/>
    </source>
</evidence>
<evidence type="ECO:0000313" key="1">
    <source>
        <dbReference type="EMBL" id="GAA1003614.1"/>
    </source>
</evidence>